<keyword evidence="4" id="KW-0805">Transcription regulation</keyword>
<dbReference type="PROSITE" id="PS50082">
    <property type="entry name" value="WD_REPEATS_2"/>
    <property type="match status" value="1"/>
</dbReference>
<dbReference type="PROSITE" id="PS50294">
    <property type="entry name" value="WD_REPEATS_REGION"/>
    <property type="match status" value="1"/>
</dbReference>
<feature type="region of interest" description="Disordered" evidence="7">
    <location>
        <begin position="1"/>
        <end position="29"/>
    </location>
</feature>
<evidence type="ECO:0000256" key="2">
    <source>
        <dbReference type="ARBA" id="ARBA00022574"/>
    </source>
</evidence>
<sequence>MVSAGGLCSSVNEPEAPAKRARLTSPEASVPADIAADEKPLTQEHIFKNLRLRRIVRENHNGTIAQLALMFYRPSDDGLSGHGTGGMPAYERSFDKRGGAIRDPADNSNLLGTVGHIQANIYDNENCGDHLDIMSHFQLAPETTALLRTCCWIQSPGDALLAIAGEDKLVHIISLAWTREIRVLSGHSDTIVDLQPHPTDRSLLASVSSDQTVRIWSVLTGDCLCVYSCNASAARFHPDGTLLFSGSASGGVRQWPVPTWPDRTNKEPLRYTVDDSTQVVPEKRSIAGSAIDCLQFAKSMLLVKNTAGRIECVDLSTGDVVRAFGVRNHGIGVSRFDVSFDDCYLCVGNSRGEAFIYCVDTGKVVGHLAHKRSVRQVTCCQFSRDCRSVVYAGEGGFIWRYDYVDNETLAEWEKTEEDVSEDSVDDC</sequence>
<keyword evidence="5" id="KW-0804">Transcription</keyword>
<dbReference type="SMART" id="SM00320">
    <property type="entry name" value="WD40"/>
    <property type="match status" value="5"/>
</dbReference>
<dbReference type="OrthoDB" id="7318948at2759"/>
<protein>
    <submittedName>
        <fullName evidence="8">Uncharacterized protein</fullName>
    </submittedName>
</protein>
<comment type="similarity">
    <text evidence="1">Belongs to the WD repeat ESC family.</text>
</comment>
<name>A0A9W8EGV4_9FUNG</name>
<feature type="repeat" description="WD" evidence="6">
    <location>
        <begin position="184"/>
        <end position="226"/>
    </location>
</feature>
<dbReference type="PANTHER" id="PTHR10253">
    <property type="entry name" value="POLYCOMB PROTEIN"/>
    <property type="match status" value="1"/>
</dbReference>
<evidence type="ECO:0000313" key="8">
    <source>
        <dbReference type="EMBL" id="KAJ2006803.1"/>
    </source>
</evidence>
<dbReference type="InterPro" id="IPR001680">
    <property type="entry name" value="WD40_rpt"/>
</dbReference>
<keyword evidence="2 6" id="KW-0853">WD repeat</keyword>
<organism evidence="8 9">
    <name type="scientific">Coemansia thaxteri</name>
    <dbReference type="NCBI Taxonomy" id="2663907"/>
    <lineage>
        <taxon>Eukaryota</taxon>
        <taxon>Fungi</taxon>
        <taxon>Fungi incertae sedis</taxon>
        <taxon>Zoopagomycota</taxon>
        <taxon>Kickxellomycotina</taxon>
        <taxon>Kickxellomycetes</taxon>
        <taxon>Kickxellales</taxon>
        <taxon>Kickxellaceae</taxon>
        <taxon>Coemansia</taxon>
    </lineage>
</organism>
<evidence type="ECO:0000256" key="5">
    <source>
        <dbReference type="ARBA" id="ARBA00023163"/>
    </source>
</evidence>
<proteinExistence type="inferred from homology"/>
<evidence type="ECO:0000256" key="4">
    <source>
        <dbReference type="ARBA" id="ARBA00023015"/>
    </source>
</evidence>
<dbReference type="InterPro" id="IPR036322">
    <property type="entry name" value="WD40_repeat_dom_sf"/>
</dbReference>
<dbReference type="EMBL" id="JANBQF010000047">
    <property type="protein sequence ID" value="KAJ2006803.1"/>
    <property type="molecule type" value="Genomic_DNA"/>
</dbReference>
<reference evidence="8" key="1">
    <citation type="submission" date="2022-07" db="EMBL/GenBank/DDBJ databases">
        <title>Phylogenomic reconstructions and comparative analyses of Kickxellomycotina fungi.</title>
        <authorList>
            <person name="Reynolds N.K."/>
            <person name="Stajich J.E."/>
            <person name="Barry K."/>
            <person name="Grigoriev I.V."/>
            <person name="Crous P."/>
            <person name="Smith M.E."/>
        </authorList>
    </citation>
    <scope>NUCLEOTIDE SEQUENCE</scope>
    <source>
        <strain evidence="8">IMI 214461</strain>
    </source>
</reference>
<keyword evidence="3" id="KW-0677">Repeat</keyword>
<evidence type="ECO:0000256" key="1">
    <source>
        <dbReference type="ARBA" id="ARBA00008075"/>
    </source>
</evidence>
<dbReference type="Proteomes" id="UP001150907">
    <property type="component" value="Unassembled WGS sequence"/>
</dbReference>
<dbReference type="InterPro" id="IPR051243">
    <property type="entry name" value="PcG_WD-repeat"/>
</dbReference>
<dbReference type="Gene3D" id="2.130.10.10">
    <property type="entry name" value="YVTN repeat-like/Quinoprotein amine dehydrogenase"/>
    <property type="match status" value="1"/>
</dbReference>
<gene>
    <name evidence="8" type="ORF">H4R26_001170</name>
</gene>
<comment type="caution">
    <text evidence="8">The sequence shown here is derived from an EMBL/GenBank/DDBJ whole genome shotgun (WGS) entry which is preliminary data.</text>
</comment>
<dbReference type="SUPFAM" id="SSF50978">
    <property type="entry name" value="WD40 repeat-like"/>
    <property type="match status" value="1"/>
</dbReference>
<accession>A0A9W8EGV4</accession>
<evidence type="ECO:0000256" key="7">
    <source>
        <dbReference type="SAM" id="MobiDB-lite"/>
    </source>
</evidence>
<keyword evidence="9" id="KW-1185">Reference proteome</keyword>
<evidence type="ECO:0000256" key="3">
    <source>
        <dbReference type="ARBA" id="ARBA00022737"/>
    </source>
</evidence>
<evidence type="ECO:0000313" key="9">
    <source>
        <dbReference type="Proteomes" id="UP001150907"/>
    </source>
</evidence>
<dbReference type="AlphaFoldDB" id="A0A9W8EGV4"/>
<dbReference type="InterPro" id="IPR015943">
    <property type="entry name" value="WD40/YVTN_repeat-like_dom_sf"/>
</dbReference>
<evidence type="ECO:0000256" key="6">
    <source>
        <dbReference type="PROSITE-ProRule" id="PRU00221"/>
    </source>
</evidence>
<dbReference type="Pfam" id="PF00400">
    <property type="entry name" value="WD40"/>
    <property type="match status" value="2"/>
</dbReference>